<keyword evidence="8" id="KW-0408">Iron</keyword>
<keyword evidence="11 12" id="KW-0998">Cell outer membrane</keyword>
<feature type="signal peptide" evidence="15">
    <location>
        <begin position="1"/>
        <end position="21"/>
    </location>
</feature>
<evidence type="ECO:0000256" key="8">
    <source>
        <dbReference type="ARBA" id="ARBA00023004"/>
    </source>
</evidence>
<evidence type="ECO:0000313" key="18">
    <source>
        <dbReference type="Proteomes" id="UP000249185"/>
    </source>
</evidence>
<dbReference type="InterPro" id="IPR036942">
    <property type="entry name" value="Beta-barrel_TonB_sf"/>
</dbReference>
<sequence>MTILRSSLRGVSLLALGLALAAPATGRAQGAAGTSVAFDIPAQPMLSALTEFTAASGVQVIAPGGGVAGTSGAVAGVLAPEIALAQLLAGSGYAFDFTAPGTVVLSATAGAEVSPGEEAGLLLGPILVTGSTEGVPGAGQVMIGAQDIERLAPRSVADLFRITPSVSVGSSIPMSQKLYVNGVEETNLAVSIDGARQNNRVFHHNATNVIDPALLRQVRVDAGVAPADAGPGALGGAVAYETVDARDLLEFEDGIGARSTNTFDFNGDTATVGFTLFGMRDGLEGLAYVGVGKGSSFEDGAGNVVEGSETDFVSTLLKGAFQAQTGHRFELGYERVADNGDRPFRANIGSIGTDAGPRNYDLTRQNVVFTYTDESPEGWLDPRVVIGYARTELRDLEWVTLPGSSSGDTDSLSARAENNFLLGLGTLVAGVDAYADKATYSDPDYDASEKARNMGLYAQARLEPVDRGRIGLGARYDFHHVEGVGGETWNDSGLSGNIGGEYDLTDALTLRAAYAHVWSGPVLAENFIMNPAWDYGDGLKPTKANNLTAGFAFQRAAFLFEANWFRTEVDDVRAASWASGSVTRDLETQGYELAAGYAWDTGQVRLGYTDTDVDIDGVVADSYAGNYLGVPAGQAFTVDITQSFPARGITIGGDAEFAIENRDTESSGGRALPGYQVVNIFAQWEPASLPTVTLRGEVRNLFDEDYSSRSTYGQDFVDVTPLMEPGRSFVIAATARF</sequence>
<dbReference type="SMART" id="SM00965">
    <property type="entry name" value="STN"/>
    <property type="match status" value="1"/>
</dbReference>
<dbReference type="Pfam" id="PF00593">
    <property type="entry name" value="TonB_dep_Rec_b-barrel"/>
    <property type="match status" value="1"/>
</dbReference>
<keyword evidence="17" id="KW-0675">Receptor</keyword>
<keyword evidence="5" id="KW-0410">Iron transport</keyword>
<accession>A0A2W5NB59</accession>
<evidence type="ECO:0000259" key="16">
    <source>
        <dbReference type="SMART" id="SM00965"/>
    </source>
</evidence>
<dbReference type="InterPro" id="IPR037066">
    <property type="entry name" value="Plug_dom_sf"/>
</dbReference>
<keyword evidence="7 15" id="KW-0732">Signal</keyword>
<dbReference type="GO" id="GO:0009279">
    <property type="term" value="C:cell outer membrane"/>
    <property type="evidence" value="ECO:0007669"/>
    <property type="project" value="UniProtKB-SubCell"/>
</dbReference>
<comment type="subcellular location">
    <subcellularLocation>
        <location evidence="1 12">Cell outer membrane</location>
        <topology evidence="1 12">Multi-pass membrane protein</topology>
    </subcellularLocation>
</comment>
<keyword evidence="5" id="KW-0406">Ion transport</keyword>
<comment type="similarity">
    <text evidence="2 12 14">Belongs to the TonB-dependent receptor family.</text>
</comment>
<dbReference type="Pfam" id="PF07715">
    <property type="entry name" value="Plug"/>
    <property type="match status" value="1"/>
</dbReference>
<evidence type="ECO:0000256" key="2">
    <source>
        <dbReference type="ARBA" id="ARBA00009810"/>
    </source>
</evidence>
<dbReference type="Gene3D" id="2.170.130.10">
    <property type="entry name" value="TonB-dependent receptor, plug domain"/>
    <property type="match status" value="1"/>
</dbReference>
<evidence type="ECO:0000256" key="7">
    <source>
        <dbReference type="ARBA" id="ARBA00022729"/>
    </source>
</evidence>
<feature type="chain" id="PRO_5016135894" evidence="15">
    <location>
        <begin position="22"/>
        <end position="737"/>
    </location>
</feature>
<evidence type="ECO:0000256" key="5">
    <source>
        <dbReference type="ARBA" id="ARBA00022496"/>
    </source>
</evidence>
<feature type="short sequence motif" description="TonB C-terminal box" evidence="13">
    <location>
        <begin position="720"/>
        <end position="737"/>
    </location>
</feature>
<dbReference type="Gene3D" id="2.40.170.20">
    <property type="entry name" value="TonB-dependent receptor, beta-barrel domain"/>
    <property type="match status" value="1"/>
</dbReference>
<keyword evidence="6 12" id="KW-0812">Transmembrane</keyword>
<dbReference type="InterPro" id="IPR000531">
    <property type="entry name" value="Beta-barrel_TonB"/>
</dbReference>
<dbReference type="PANTHER" id="PTHR30069">
    <property type="entry name" value="TONB-DEPENDENT OUTER MEMBRANE RECEPTOR"/>
    <property type="match status" value="1"/>
</dbReference>
<evidence type="ECO:0000256" key="1">
    <source>
        <dbReference type="ARBA" id="ARBA00004571"/>
    </source>
</evidence>
<dbReference type="Proteomes" id="UP000249185">
    <property type="component" value="Unassembled WGS sequence"/>
</dbReference>
<keyword evidence="4 12" id="KW-1134">Transmembrane beta strand</keyword>
<evidence type="ECO:0000256" key="15">
    <source>
        <dbReference type="SAM" id="SignalP"/>
    </source>
</evidence>
<evidence type="ECO:0000256" key="10">
    <source>
        <dbReference type="ARBA" id="ARBA00023136"/>
    </source>
</evidence>
<keyword evidence="9 14" id="KW-0798">TonB box</keyword>
<gene>
    <name evidence="17" type="ORF">DI556_06060</name>
</gene>
<evidence type="ECO:0000256" key="12">
    <source>
        <dbReference type="PROSITE-ProRule" id="PRU01360"/>
    </source>
</evidence>
<dbReference type="AlphaFoldDB" id="A0A2W5NB59"/>
<evidence type="ECO:0000256" key="13">
    <source>
        <dbReference type="PROSITE-ProRule" id="PRU10144"/>
    </source>
</evidence>
<evidence type="ECO:0000256" key="9">
    <source>
        <dbReference type="ARBA" id="ARBA00023077"/>
    </source>
</evidence>
<dbReference type="InterPro" id="IPR039426">
    <property type="entry name" value="TonB-dep_rcpt-like"/>
</dbReference>
<dbReference type="Gene3D" id="3.55.50.30">
    <property type="match status" value="1"/>
</dbReference>
<dbReference type="GO" id="GO:0015344">
    <property type="term" value="F:siderophore uptake transmembrane transporter activity"/>
    <property type="evidence" value="ECO:0007669"/>
    <property type="project" value="TreeGrafter"/>
</dbReference>
<evidence type="ECO:0000313" key="17">
    <source>
        <dbReference type="EMBL" id="PZQ50682.1"/>
    </source>
</evidence>
<dbReference type="GO" id="GO:0044718">
    <property type="term" value="P:siderophore transmembrane transport"/>
    <property type="evidence" value="ECO:0007669"/>
    <property type="project" value="TreeGrafter"/>
</dbReference>
<proteinExistence type="inferred from homology"/>
<organism evidence="17 18">
    <name type="scientific">Rhodovulum sulfidophilum</name>
    <name type="common">Rhodobacter sulfidophilus</name>
    <dbReference type="NCBI Taxonomy" id="35806"/>
    <lineage>
        <taxon>Bacteria</taxon>
        <taxon>Pseudomonadati</taxon>
        <taxon>Pseudomonadota</taxon>
        <taxon>Alphaproteobacteria</taxon>
        <taxon>Rhodobacterales</taxon>
        <taxon>Paracoccaceae</taxon>
        <taxon>Rhodovulum</taxon>
    </lineage>
</organism>
<comment type="caution">
    <text evidence="17">The sequence shown here is derived from an EMBL/GenBank/DDBJ whole genome shotgun (WGS) entry which is preliminary data.</text>
</comment>
<protein>
    <submittedName>
        <fullName evidence="17">TonB-dependent receptor</fullName>
    </submittedName>
</protein>
<evidence type="ECO:0000256" key="3">
    <source>
        <dbReference type="ARBA" id="ARBA00022448"/>
    </source>
</evidence>
<dbReference type="InterPro" id="IPR012910">
    <property type="entry name" value="Plug_dom"/>
</dbReference>
<dbReference type="InterPro" id="IPR011662">
    <property type="entry name" value="Secretin/TonB_short_N"/>
</dbReference>
<name>A0A2W5NB59_RHOSU</name>
<dbReference type="PANTHER" id="PTHR30069:SF41">
    <property type="entry name" value="HEME_HEMOPEXIN UTILIZATION PROTEIN C"/>
    <property type="match status" value="1"/>
</dbReference>
<feature type="domain" description="Secretin/TonB short N-terminal" evidence="16">
    <location>
        <begin position="58"/>
        <end position="108"/>
    </location>
</feature>
<dbReference type="SUPFAM" id="SSF56935">
    <property type="entry name" value="Porins"/>
    <property type="match status" value="1"/>
</dbReference>
<dbReference type="PROSITE" id="PS01156">
    <property type="entry name" value="TONB_DEPENDENT_REC_2"/>
    <property type="match status" value="1"/>
</dbReference>
<reference evidence="17 18" key="1">
    <citation type="submission" date="2017-08" db="EMBL/GenBank/DDBJ databases">
        <title>Infants hospitalized years apart are colonized by the same room-sourced microbial strains.</title>
        <authorList>
            <person name="Brooks B."/>
            <person name="Olm M.R."/>
            <person name="Firek B.A."/>
            <person name="Baker R."/>
            <person name="Thomas B.C."/>
            <person name="Morowitz M.J."/>
            <person name="Banfield J.F."/>
        </authorList>
    </citation>
    <scope>NUCLEOTIDE SEQUENCE [LARGE SCALE GENOMIC DNA]</scope>
    <source>
        <strain evidence="17">S2_005_002_R2_34</strain>
    </source>
</reference>
<keyword evidence="3 12" id="KW-0813">Transport</keyword>
<evidence type="ECO:0000256" key="11">
    <source>
        <dbReference type="ARBA" id="ARBA00023237"/>
    </source>
</evidence>
<dbReference type="InterPro" id="IPR010917">
    <property type="entry name" value="TonB_rcpt_CS"/>
</dbReference>
<keyword evidence="10 12" id="KW-0472">Membrane</keyword>
<evidence type="ECO:0000256" key="14">
    <source>
        <dbReference type="RuleBase" id="RU003357"/>
    </source>
</evidence>
<dbReference type="PROSITE" id="PS52016">
    <property type="entry name" value="TONB_DEPENDENT_REC_3"/>
    <property type="match status" value="1"/>
</dbReference>
<evidence type="ECO:0000256" key="6">
    <source>
        <dbReference type="ARBA" id="ARBA00022692"/>
    </source>
</evidence>
<evidence type="ECO:0000256" key="4">
    <source>
        <dbReference type="ARBA" id="ARBA00022452"/>
    </source>
</evidence>
<dbReference type="EMBL" id="QFPW01000003">
    <property type="protein sequence ID" value="PZQ50682.1"/>
    <property type="molecule type" value="Genomic_DNA"/>
</dbReference>